<dbReference type="SUPFAM" id="SSF53300">
    <property type="entry name" value="vWA-like"/>
    <property type="match status" value="1"/>
</dbReference>
<dbReference type="EMBL" id="LKEX01009467">
    <property type="protein sequence ID" value="KYN50090.1"/>
    <property type="molecule type" value="Genomic_DNA"/>
</dbReference>
<feature type="domain" description="VWFA" evidence="3">
    <location>
        <begin position="30"/>
        <end position="223"/>
    </location>
</feature>
<keyword evidence="1" id="KW-0547">Nucleotide-binding</keyword>
<dbReference type="OrthoDB" id="422220at2759"/>
<dbReference type="KEGG" id="ccoa:108771213"/>
<dbReference type="GO" id="GO:0000027">
    <property type="term" value="P:ribosomal large subunit assembly"/>
    <property type="evidence" value="ECO:0007669"/>
    <property type="project" value="TreeGrafter"/>
</dbReference>
<dbReference type="SMART" id="SM00327">
    <property type="entry name" value="VWA"/>
    <property type="match status" value="1"/>
</dbReference>
<sequence>MRKIIPYIASQFRKDKIWLRRTKPSKRDYQIVLALDDSSSMADNHSKELAFESLSLISKAMTYLEVGQLSVLSFGEQVKVLHPLEEAFTEQSGSRLIQEMKFDQKKTMIGQLVDFTVDMFESQCASSDNAKLLVVLSDGRGIFSEGKEKVNCAVRRARLVDIFLVFIIVDNPINKDSILDIRMPVFEKGKLLGIRSYMDNFPFPFYMILRDINTLPGVLSDALRQWFEVVGKIDT</sequence>
<organism evidence="4 5">
    <name type="scientific">Cyphomyrmex costatus</name>
    <dbReference type="NCBI Taxonomy" id="456900"/>
    <lineage>
        <taxon>Eukaryota</taxon>
        <taxon>Metazoa</taxon>
        <taxon>Ecdysozoa</taxon>
        <taxon>Arthropoda</taxon>
        <taxon>Hexapoda</taxon>
        <taxon>Insecta</taxon>
        <taxon>Pterygota</taxon>
        <taxon>Neoptera</taxon>
        <taxon>Endopterygota</taxon>
        <taxon>Hymenoptera</taxon>
        <taxon>Apocrita</taxon>
        <taxon>Aculeata</taxon>
        <taxon>Formicoidea</taxon>
        <taxon>Formicidae</taxon>
        <taxon>Myrmicinae</taxon>
        <taxon>Cyphomyrmex</taxon>
    </lineage>
</organism>
<proteinExistence type="predicted"/>
<dbReference type="GO" id="GO:0030687">
    <property type="term" value="C:preribosome, large subunit precursor"/>
    <property type="evidence" value="ECO:0007669"/>
    <property type="project" value="TreeGrafter"/>
</dbReference>
<keyword evidence="5" id="KW-1185">Reference proteome</keyword>
<name>A0A151K1T6_9HYME</name>
<dbReference type="AlphaFoldDB" id="A0A151K1T6"/>
<gene>
    <name evidence="4" type="ORF">ALC62_00118</name>
</gene>
<dbReference type="GO" id="GO:0005524">
    <property type="term" value="F:ATP binding"/>
    <property type="evidence" value="ECO:0007669"/>
    <property type="project" value="UniProtKB-KW"/>
</dbReference>
<dbReference type="STRING" id="456900.A0A151K1T6"/>
<dbReference type="InterPro" id="IPR002035">
    <property type="entry name" value="VWF_A"/>
</dbReference>
<dbReference type="Gene3D" id="3.40.50.410">
    <property type="entry name" value="von Willebrand factor, type A domain"/>
    <property type="match status" value="1"/>
</dbReference>
<dbReference type="PROSITE" id="PS50234">
    <property type="entry name" value="VWFA"/>
    <property type="match status" value="1"/>
</dbReference>
<accession>A0A151K1T6</accession>
<dbReference type="PANTHER" id="PTHR48103:SF2">
    <property type="entry name" value="MIDASIN"/>
    <property type="match status" value="1"/>
</dbReference>
<dbReference type="InterPro" id="IPR036465">
    <property type="entry name" value="vWFA_dom_sf"/>
</dbReference>
<dbReference type="FunFam" id="3.40.50.410:FF:000028">
    <property type="entry name" value="Midasin"/>
    <property type="match status" value="1"/>
</dbReference>
<dbReference type="Proteomes" id="UP000078542">
    <property type="component" value="Unassembled WGS sequence"/>
</dbReference>
<dbReference type="PANTHER" id="PTHR48103">
    <property type="entry name" value="MIDASIN-RELATED"/>
    <property type="match status" value="1"/>
</dbReference>
<evidence type="ECO:0000259" key="3">
    <source>
        <dbReference type="PROSITE" id="PS50234"/>
    </source>
</evidence>
<evidence type="ECO:0000313" key="4">
    <source>
        <dbReference type="EMBL" id="KYN50090.1"/>
    </source>
</evidence>
<dbReference type="Pfam" id="PF00092">
    <property type="entry name" value="VWA"/>
    <property type="match status" value="1"/>
</dbReference>
<comment type="caution">
    <text evidence="4">The sequence shown here is derived from an EMBL/GenBank/DDBJ whole genome shotgun (WGS) entry which is preliminary data.</text>
</comment>
<protein>
    <submittedName>
        <fullName evidence="4">Midasin</fullName>
    </submittedName>
</protein>
<evidence type="ECO:0000256" key="2">
    <source>
        <dbReference type="ARBA" id="ARBA00022840"/>
    </source>
</evidence>
<evidence type="ECO:0000313" key="5">
    <source>
        <dbReference type="Proteomes" id="UP000078542"/>
    </source>
</evidence>
<dbReference type="GO" id="GO:0005634">
    <property type="term" value="C:nucleus"/>
    <property type="evidence" value="ECO:0007669"/>
    <property type="project" value="TreeGrafter"/>
</dbReference>
<keyword evidence="2" id="KW-0067">ATP-binding</keyword>
<dbReference type="GO" id="GO:0000055">
    <property type="term" value="P:ribosomal large subunit export from nucleus"/>
    <property type="evidence" value="ECO:0007669"/>
    <property type="project" value="TreeGrafter"/>
</dbReference>
<evidence type="ECO:0000256" key="1">
    <source>
        <dbReference type="ARBA" id="ARBA00022741"/>
    </source>
</evidence>
<reference evidence="4 5" key="1">
    <citation type="submission" date="2016-03" db="EMBL/GenBank/DDBJ databases">
        <title>Cyphomyrmex costatus WGS genome.</title>
        <authorList>
            <person name="Nygaard S."/>
            <person name="Hu H."/>
            <person name="Boomsma J."/>
            <person name="Zhang G."/>
        </authorList>
    </citation>
    <scope>NUCLEOTIDE SEQUENCE [LARGE SCALE GENOMIC DNA]</scope>
    <source>
        <strain evidence="4">MS0001</strain>
        <tissue evidence="4">Whole body</tissue>
    </source>
</reference>